<proteinExistence type="predicted"/>
<dbReference type="SUPFAM" id="SSF50386">
    <property type="entry name" value="STI-like"/>
    <property type="match status" value="1"/>
</dbReference>
<dbReference type="Gene3D" id="2.80.10.50">
    <property type="match status" value="1"/>
</dbReference>
<sequence>MDVEDSICALPTYWNLAFPDLFIAAAPEPVYDFFQIQKMEDFLGGYKIVFCSNGEDCVDVGISVGGDGVRRLVVDSKPFEVVFVKATQTKASANNKT</sequence>
<organism evidence="1 2">
    <name type="scientific">Eruca vesicaria subsp. sativa</name>
    <name type="common">Garden rocket</name>
    <name type="synonym">Eruca sativa</name>
    <dbReference type="NCBI Taxonomy" id="29727"/>
    <lineage>
        <taxon>Eukaryota</taxon>
        <taxon>Viridiplantae</taxon>
        <taxon>Streptophyta</taxon>
        <taxon>Embryophyta</taxon>
        <taxon>Tracheophyta</taxon>
        <taxon>Spermatophyta</taxon>
        <taxon>Magnoliopsida</taxon>
        <taxon>eudicotyledons</taxon>
        <taxon>Gunneridae</taxon>
        <taxon>Pentapetalae</taxon>
        <taxon>rosids</taxon>
        <taxon>malvids</taxon>
        <taxon>Brassicales</taxon>
        <taxon>Brassicaceae</taxon>
        <taxon>Brassiceae</taxon>
        <taxon>Eruca</taxon>
    </lineage>
</organism>
<dbReference type="InterPro" id="IPR002160">
    <property type="entry name" value="Prot_inh_Kunz-lg"/>
</dbReference>
<reference evidence="1 2" key="1">
    <citation type="submission" date="2022-03" db="EMBL/GenBank/DDBJ databases">
        <authorList>
            <person name="Macdonald S."/>
            <person name="Ahmed S."/>
            <person name="Newling K."/>
        </authorList>
    </citation>
    <scope>NUCLEOTIDE SEQUENCE [LARGE SCALE GENOMIC DNA]</scope>
</reference>
<name>A0ABC8JND5_ERUVS</name>
<dbReference type="Proteomes" id="UP001642260">
    <property type="component" value="Unassembled WGS sequence"/>
</dbReference>
<evidence type="ECO:0000313" key="2">
    <source>
        <dbReference type="Proteomes" id="UP001642260"/>
    </source>
</evidence>
<dbReference type="InterPro" id="IPR011065">
    <property type="entry name" value="Kunitz_inhibitor_STI-like_sf"/>
</dbReference>
<keyword evidence="2" id="KW-1185">Reference proteome</keyword>
<protein>
    <submittedName>
        <fullName evidence="1">Uncharacterized protein</fullName>
    </submittedName>
</protein>
<dbReference type="Pfam" id="PF00197">
    <property type="entry name" value="Kunitz_legume"/>
    <property type="match status" value="1"/>
</dbReference>
<accession>A0ABC8JND5</accession>
<dbReference type="EMBL" id="CAKOAT010126265">
    <property type="protein sequence ID" value="CAH8334723.1"/>
    <property type="molecule type" value="Genomic_DNA"/>
</dbReference>
<evidence type="ECO:0000313" key="1">
    <source>
        <dbReference type="EMBL" id="CAH8334723.1"/>
    </source>
</evidence>
<comment type="caution">
    <text evidence="1">The sequence shown here is derived from an EMBL/GenBank/DDBJ whole genome shotgun (WGS) entry which is preliminary data.</text>
</comment>
<gene>
    <name evidence="1" type="ORF">ERUC_LOCUS13358</name>
</gene>
<dbReference type="AlphaFoldDB" id="A0ABC8JND5"/>